<organism evidence="2">
    <name type="scientific">mine drainage metagenome</name>
    <dbReference type="NCBI Taxonomy" id="410659"/>
    <lineage>
        <taxon>unclassified sequences</taxon>
        <taxon>metagenomes</taxon>
        <taxon>ecological metagenomes</taxon>
    </lineage>
</organism>
<evidence type="ECO:0000313" key="2">
    <source>
        <dbReference type="EMBL" id="CBI08169.1"/>
    </source>
</evidence>
<accession>E6QLP8</accession>
<feature type="region of interest" description="Disordered" evidence="1">
    <location>
        <begin position="1"/>
        <end position="21"/>
    </location>
</feature>
<dbReference type="InterPro" id="IPR007460">
    <property type="entry name" value="BrnT_toxin"/>
</dbReference>
<feature type="region of interest" description="Disordered" evidence="1">
    <location>
        <begin position="96"/>
        <end position="120"/>
    </location>
</feature>
<dbReference type="EMBL" id="CABQ01000189">
    <property type="protein sequence ID" value="CBI08169.1"/>
    <property type="molecule type" value="Genomic_DNA"/>
</dbReference>
<dbReference type="InterPro" id="IPR038573">
    <property type="entry name" value="BrnT_sf"/>
</dbReference>
<comment type="caution">
    <text evidence="2">The sequence shown here is derived from an EMBL/GenBank/DDBJ whole genome shotgun (WGS) entry which is preliminary data.</text>
</comment>
<proteinExistence type="predicted"/>
<feature type="compositionally biased region" description="Basic and acidic residues" evidence="1">
    <location>
        <begin position="110"/>
        <end position="120"/>
    </location>
</feature>
<protein>
    <recommendedName>
        <fullName evidence="3">Protein containing DUF497</fullName>
    </recommendedName>
</protein>
<evidence type="ECO:0008006" key="3">
    <source>
        <dbReference type="Google" id="ProtNLM"/>
    </source>
</evidence>
<gene>
    <name evidence="2" type="ORF">CARN6_1608</name>
</gene>
<sequence>MSVNSDDDGPPIWNDQGMPDFEWHPVKAASNEKKHKVSFEEARTIFQDTHRIEVPDDWHSDEEQRYLGIGRSFQGRILSVYYTLRLNRIRIISARRAERSERDEYEAYPEQERDRHPKQI</sequence>
<evidence type="ECO:0000256" key="1">
    <source>
        <dbReference type="SAM" id="MobiDB-lite"/>
    </source>
</evidence>
<dbReference type="Gene3D" id="3.10.450.530">
    <property type="entry name" value="Ribonuclease toxin, BrnT, of type II toxin-antitoxin system"/>
    <property type="match status" value="1"/>
</dbReference>
<dbReference type="Pfam" id="PF04365">
    <property type="entry name" value="BrnT_toxin"/>
    <property type="match status" value="1"/>
</dbReference>
<reference evidence="2" key="1">
    <citation type="submission" date="2009-10" db="EMBL/GenBank/DDBJ databases">
        <title>Diversity of trophic interactions inside an arsenic-rich microbial ecosystem.</title>
        <authorList>
            <person name="Bertin P.N."/>
            <person name="Heinrich-Salmeron A."/>
            <person name="Pelletier E."/>
            <person name="Goulhen-Chollet F."/>
            <person name="Arsene-Ploetze F."/>
            <person name="Gallien S."/>
            <person name="Calteau A."/>
            <person name="Vallenet D."/>
            <person name="Casiot C."/>
            <person name="Chane-Woon-Ming B."/>
            <person name="Giloteaux L."/>
            <person name="Barakat M."/>
            <person name="Bonnefoy V."/>
            <person name="Bruneel O."/>
            <person name="Chandler M."/>
            <person name="Cleiss J."/>
            <person name="Duran R."/>
            <person name="Elbaz-Poulichet F."/>
            <person name="Fonknechten N."/>
            <person name="Lauga B."/>
            <person name="Mornico D."/>
            <person name="Ortet P."/>
            <person name="Schaeffer C."/>
            <person name="Siguier P."/>
            <person name="Alexander Thil Smith A."/>
            <person name="Van Dorsselaer A."/>
            <person name="Weissenbach J."/>
            <person name="Medigue C."/>
            <person name="Le Paslier D."/>
        </authorList>
    </citation>
    <scope>NUCLEOTIDE SEQUENCE</scope>
</reference>
<name>E6QLP8_9ZZZZ</name>
<dbReference type="AlphaFoldDB" id="E6QLP8"/>